<accession>A0A7I9VJY9</accession>
<gene>
    <name evidence="2" type="ORF">AMYX_14340</name>
</gene>
<dbReference type="RefSeq" id="WP_176064179.1">
    <property type="nucleotide sequence ID" value="NZ_BJTG01000003.1"/>
</dbReference>
<comment type="caution">
    <text evidence="2">The sequence shown here is derived from an EMBL/GenBank/DDBJ whole genome shotgun (WGS) entry which is preliminary data.</text>
</comment>
<dbReference type="InterPro" id="IPR029058">
    <property type="entry name" value="AB_hydrolase_fold"/>
</dbReference>
<name>A0A7I9VJY9_9BACT</name>
<dbReference type="Pfam" id="PF12146">
    <property type="entry name" value="Hydrolase_4"/>
    <property type="match status" value="1"/>
</dbReference>
<protein>
    <recommendedName>
        <fullName evidence="1">Serine aminopeptidase S33 domain-containing protein</fullName>
    </recommendedName>
</protein>
<reference evidence="3" key="1">
    <citation type="journal article" date="2020" name="Appl. Environ. Microbiol.">
        <title>Diazotrophic Anaeromyxobacter Isolates from Soils.</title>
        <authorList>
            <person name="Masuda Y."/>
            <person name="Yamanaka H."/>
            <person name="Xu Z.X."/>
            <person name="Shiratori Y."/>
            <person name="Aono T."/>
            <person name="Amachi S."/>
            <person name="Senoo K."/>
            <person name="Itoh H."/>
        </authorList>
    </citation>
    <scope>NUCLEOTIDE SEQUENCE [LARGE SCALE GENOMIC DNA]</scope>
    <source>
        <strain evidence="3">R267</strain>
    </source>
</reference>
<dbReference type="AlphaFoldDB" id="A0A7I9VJY9"/>
<organism evidence="2 3">
    <name type="scientific">Anaeromyxobacter diazotrophicus</name>
    <dbReference type="NCBI Taxonomy" id="2590199"/>
    <lineage>
        <taxon>Bacteria</taxon>
        <taxon>Pseudomonadati</taxon>
        <taxon>Myxococcota</taxon>
        <taxon>Myxococcia</taxon>
        <taxon>Myxococcales</taxon>
        <taxon>Cystobacterineae</taxon>
        <taxon>Anaeromyxobacteraceae</taxon>
        <taxon>Anaeromyxobacter</taxon>
    </lineage>
</organism>
<evidence type="ECO:0000259" key="1">
    <source>
        <dbReference type="Pfam" id="PF12146"/>
    </source>
</evidence>
<keyword evidence="3" id="KW-1185">Reference proteome</keyword>
<dbReference type="PANTHER" id="PTHR42103:SF2">
    <property type="entry name" value="AB HYDROLASE-1 DOMAIN-CONTAINING PROTEIN"/>
    <property type="match status" value="1"/>
</dbReference>
<dbReference type="SUPFAM" id="SSF53474">
    <property type="entry name" value="alpha/beta-Hydrolases"/>
    <property type="match status" value="1"/>
</dbReference>
<feature type="domain" description="Serine aminopeptidase S33" evidence="1">
    <location>
        <begin position="35"/>
        <end position="136"/>
    </location>
</feature>
<sequence length="210" mass="22123">MQVDLLGPAGRLEALYEAPAAPRFAAVVCHPHPRHGGTLHNHATYRLARAVREQGGATLRFNFRGVGRSAGQYDQGRGEADDVRAALAWLAAEHPGLPRWAAGFSFGAWMALEAGCAVPAVPGVLCLGLALSLREGVAERARGCAKPVAVVQAERDEFALPAEVERALEGAAAPRRLTVVEGATHLFTEALPALERAAGEAMAWLLEAAP</sequence>
<dbReference type="Proteomes" id="UP000503640">
    <property type="component" value="Unassembled WGS sequence"/>
</dbReference>
<evidence type="ECO:0000313" key="3">
    <source>
        <dbReference type="Proteomes" id="UP000503640"/>
    </source>
</evidence>
<dbReference type="EMBL" id="BJTG01000003">
    <property type="protein sequence ID" value="GEJ56693.1"/>
    <property type="molecule type" value="Genomic_DNA"/>
</dbReference>
<dbReference type="InterPro" id="IPR022742">
    <property type="entry name" value="Hydrolase_4"/>
</dbReference>
<proteinExistence type="predicted"/>
<dbReference type="PANTHER" id="PTHR42103">
    <property type="entry name" value="ALPHA/BETA-HYDROLASES SUPERFAMILY PROTEIN"/>
    <property type="match status" value="1"/>
</dbReference>
<dbReference type="Gene3D" id="3.40.50.1820">
    <property type="entry name" value="alpha/beta hydrolase"/>
    <property type="match status" value="1"/>
</dbReference>
<evidence type="ECO:0000313" key="2">
    <source>
        <dbReference type="EMBL" id="GEJ56693.1"/>
    </source>
</evidence>